<keyword evidence="1" id="KW-0472">Membrane</keyword>
<organism evidence="2 3">
    <name type="scientific">Granulimonas faecalis</name>
    <dbReference type="NCBI Taxonomy" id="2894155"/>
    <lineage>
        <taxon>Bacteria</taxon>
        <taxon>Bacillati</taxon>
        <taxon>Actinomycetota</taxon>
        <taxon>Coriobacteriia</taxon>
        <taxon>Coriobacteriales</taxon>
        <taxon>Kribbibacteriaceae</taxon>
        <taxon>Granulimonas</taxon>
    </lineage>
</organism>
<sequence>MLLRRIGMYVKWDPMTLWNAALVVSMILSLLGFWGFREGEIFTNAVLLMAASIVGVRFYRERHPVLVGICALLVLYSVLMLAVALGAAPLPWSS</sequence>
<accession>A0AAV5B4H0</accession>
<evidence type="ECO:0000256" key="1">
    <source>
        <dbReference type="SAM" id="Phobius"/>
    </source>
</evidence>
<dbReference type="EMBL" id="BQKC01000001">
    <property type="protein sequence ID" value="GJM55952.1"/>
    <property type="molecule type" value="Genomic_DNA"/>
</dbReference>
<feature type="transmembrane region" description="Helical" evidence="1">
    <location>
        <begin position="41"/>
        <end position="59"/>
    </location>
</feature>
<feature type="transmembrane region" description="Helical" evidence="1">
    <location>
        <begin position="66"/>
        <end position="88"/>
    </location>
</feature>
<name>A0AAV5B4H0_9ACTN</name>
<keyword evidence="1" id="KW-1133">Transmembrane helix</keyword>
<comment type="caution">
    <text evidence="2">The sequence shown here is derived from an EMBL/GenBank/DDBJ whole genome shotgun (WGS) entry which is preliminary data.</text>
</comment>
<reference evidence="2" key="1">
    <citation type="journal article" date="2022" name="Int. J. Syst. Evol. Microbiol.">
        <title>Granulimonas faecalis gen. nov., sp. nov., and Leptogranulimonas caecicola gen. nov., sp. nov., novel lactate-producing Atopobiaceae bacteria isolated from mouse intestines, and an emended description of the family Atopobiaceae.</title>
        <authorList>
            <person name="Morinaga K."/>
            <person name="Kusada H."/>
            <person name="Sakamoto S."/>
            <person name="Murakami T."/>
            <person name="Toyoda A."/>
            <person name="Mori H."/>
            <person name="Meng X.Y."/>
            <person name="Takashino M."/>
            <person name="Murotomi K."/>
            <person name="Tamaki H."/>
        </authorList>
    </citation>
    <scope>NUCLEOTIDE SEQUENCE</scope>
    <source>
        <strain evidence="2">OPF53</strain>
    </source>
</reference>
<keyword evidence="1" id="KW-0812">Transmembrane</keyword>
<evidence type="ECO:0000313" key="2">
    <source>
        <dbReference type="EMBL" id="GJM55952.1"/>
    </source>
</evidence>
<feature type="transmembrane region" description="Helical" evidence="1">
    <location>
        <begin position="16"/>
        <end position="35"/>
    </location>
</feature>
<evidence type="ECO:0000313" key="3">
    <source>
        <dbReference type="Proteomes" id="UP001055025"/>
    </source>
</evidence>
<gene>
    <name evidence="2" type="ORF">ATOP_16070</name>
</gene>
<dbReference type="AlphaFoldDB" id="A0AAV5B4H0"/>
<dbReference type="Proteomes" id="UP001055025">
    <property type="component" value="Unassembled WGS sequence"/>
</dbReference>
<protein>
    <submittedName>
        <fullName evidence="2">Uncharacterized protein</fullName>
    </submittedName>
</protein>
<keyword evidence="3" id="KW-1185">Reference proteome</keyword>
<proteinExistence type="predicted"/>